<organism evidence="4">
    <name type="scientific">Gongylonema pulchrum</name>
    <dbReference type="NCBI Taxonomy" id="637853"/>
    <lineage>
        <taxon>Eukaryota</taxon>
        <taxon>Metazoa</taxon>
        <taxon>Ecdysozoa</taxon>
        <taxon>Nematoda</taxon>
        <taxon>Chromadorea</taxon>
        <taxon>Rhabditida</taxon>
        <taxon>Spirurina</taxon>
        <taxon>Spiruromorpha</taxon>
        <taxon>Spiruroidea</taxon>
        <taxon>Gongylonematidae</taxon>
        <taxon>Gongylonema</taxon>
    </lineage>
</organism>
<proteinExistence type="predicted"/>
<feature type="signal peptide" evidence="1">
    <location>
        <begin position="1"/>
        <end position="18"/>
    </location>
</feature>
<protein>
    <submittedName>
        <fullName evidence="4">Secreted protein</fullName>
    </submittedName>
</protein>
<dbReference type="EMBL" id="UYRT01088113">
    <property type="protein sequence ID" value="VDN33363.1"/>
    <property type="molecule type" value="Genomic_DNA"/>
</dbReference>
<evidence type="ECO:0000313" key="3">
    <source>
        <dbReference type="Proteomes" id="UP000271098"/>
    </source>
</evidence>
<evidence type="ECO:0000256" key="1">
    <source>
        <dbReference type="SAM" id="SignalP"/>
    </source>
</evidence>
<dbReference type="AlphaFoldDB" id="A0A183EE12"/>
<accession>A0A183EE12</accession>
<gene>
    <name evidence="2" type="ORF">GPUH_LOCUS19203</name>
</gene>
<dbReference type="OrthoDB" id="4473401at2759"/>
<evidence type="ECO:0000313" key="2">
    <source>
        <dbReference type="EMBL" id="VDN33363.1"/>
    </source>
</evidence>
<dbReference type="Proteomes" id="UP000271098">
    <property type="component" value="Unassembled WGS sequence"/>
</dbReference>
<dbReference type="WBParaSite" id="GPUH_0001922801-mRNA-1">
    <property type="protein sequence ID" value="GPUH_0001922801-mRNA-1"/>
    <property type="gene ID" value="GPUH_0001922801"/>
</dbReference>
<reference evidence="4" key="1">
    <citation type="submission" date="2016-06" db="UniProtKB">
        <authorList>
            <consortium name="WormBaseParasite"/>
        </authorList>
    </citation>
    <scope>IDENTIFICATION</scope>
</reference>
<keyword evidence="3" id="KW-1185">Reference proteome</keyword>
<sequence length="81" mass="9371">MPLLSFMWEMFVVSEIFSIQVLTTTNGDEKCRLVQPWLHGSHHYSWFFSIDRWPYSASRQAANQTVAALIILPPNDCHSIC</sequence>
<keyword evidence="1" id="KW-0732">Signal</keyword>
<name>A0A183EE12_9BILA</name>
<evidence type="ECO:0000313" key="4">
    <source>
        <dbReference type="WBParaSite" id="GPUH_0001922801-mRNA-1"/>
    </source>
</evidence>
<feature type="chain" id="PRO_5043139124" evidence="1">
    <location>
        <begin position="19"/>
        <end position="81"/>
    </location>
</feature>
<reference evidence="2 3" key="2">
    <citation type="submission" date="2018-11" db="EMBL/GenBank/DDBJ databases">
        <authorList>
            <consortium name="Pathogen Informatics"/>
        </authorList>
    </citation>
    <scope>NUCLEOTIDE SEQUENCE [LARGE SCALE GENOMIC DNA]</scope>
</reference>